<gene>
    <name evidence="1" type="ORF">LWI28_010817</name>
</gene>
<accession>A0AAD5ITF9</accession>
<sequence length="146" mass="16770">MFAEVQLTPTNQELGTWYYQGINEGGNLYPALNSIENMQDVSIEPDGDDARHWMEAKDIMPCTRSRTRVAENRGHIKQIRIRVRLNRKSVTPSQIHECDDNGDGFQCLDPASVGVRYDDVQHARSPLREEVQDHWTGRFDEVKEAV</sequence>
<comment type="caution">
    <text evidence="1">The sequence shown here is derived from an EMBL/GenBank/DDBJ whole genome shotgun (WGS) entry which is preliminary data.</text>
</comment>
<reference evidence="1" key="1">
    <citation type="journal article" date="2022" name="Plant J.">
        <title>Strategies of tolerance reflected in two North American maple genomes.</title>
        <authorList>
            <person name="McEvoy S.L."/>
            <person name="Sezen U.U."/>
            <person name="Trouern-Trend A."/>
            <person name="McMahon S.M."/>
            <person name="Schaberg P.G."/>
            <person name="Yang J."/>
            <person name="Wegrzyn J.L."/>
            <person name="Swenson N.G."/>
        </authorList>
    </citation>
    <scope>NUCLEOTIDE SEQUENCE</scope>
    <source>
        <strain evidence="1">91603</strain>
    </source>
</reference>
<evidence type="ECO:0000313" key="1">
    <source>
        <dbReference type="EMBL" id="KAI9177080.1"/>
    </source>
</evidence>
<reference evidence="1" key="2">
    <citation type="submission" date="2023-02" db="EMBL/GenBank/DDBJ databases">
        <authorList>
            <person name="Swenson N.G."/>
            <person name="Wegrzyn J.L."/>
            <person name="Mcevoy S.L."/>
        </authorList>
    </citation>
    <scope>NUCLEOTIDE SEQUENCE</scope>
    <source>
        <strain evidence="1">91603</strain>
        <tissue evidence="1">Leaf</tissue>
    </source>
</reference>
<organism evidence="1 2">
    <name type="scientific">Acer negundo</name>
    <name type="common">Box elder</name>
    <dbReference type="NCBI Taxonomy" id="4023"/>
    <lineage>
        <taxon>Eukaryota</taxon>
        <taxon>Viridiplantae</taxon>
        <taxon>Streptophyta</taxon>
        <taxon>Embryophyta</taxon>
        <taxon>Tracheophyta</taxon>
        <taxon>Spermatophyta</taxon>
        <taxon>Magnoliopsida</taxon>
        <taxon>eudicotyledons</taxon>
        <taxon>Gunneridae</taxon>
        <taxon>Pentapetalae</taxon>
        <taxon>rosids</taxon>
        <taxon>malvids</taxon>
        <taxon>Sapindales</taxon>
        <taxon>Sapindaceae</taxon>
        <taxon>Hippocastanoideae</taxon>
        <taxon>Acereae</taxon>
        <taxon>Acer</taxon>
    </lineage>
</organism>
<proteinExistence type="predicted"/>
<dbReference type="EMBL" id="JAJSOW010000102">
    <property type="protein sequence ID" value="KAI9177080.1"/>
    <property type="molecule type" value="Genomic_DNA"/>
</dbReference>
<evidence type="ECO:0000313" key="2">
    <source>
        <dbReference type="Proteomes" id="UP001064489"/>
    </source>
</evidence>
<dbReference type="AlphaFoldDB" id="A0AAD5ITF9"/>
<protein>
    <submittedName>
        <fullName evidence="1">Uncharacterized protein</fullName>
    </submittedName>
</protein>
<name>A0AAD5ITF9_ACENE</name>
<keyword evidence="2" id="KW-1185">Reference proteome</keyword>
<dbReference type="Proteomes" id="UP001064489">
    <property type="component" value="Chromosome 5"/>
</dbReference>